<gene>
    <name evidence="2" type="ORF">PGT21_026795</name>
</gene>
<protein>
    <submittedName>
        <fullName evidence="2">Uncharacterized protein</fullName>
    </submittedName>
</protein>
<dbReference type="EMBL" id="VSWC01000027">
    <property type="protein sequence ID" value="KAA1110590.1"/>
    <property type="molecule type" value="Genomic_DNA"/>
</dbReference>
<evidence type="ECO:0000256" key="1">
    <source>
        <dbReference type="SAM" id="MobiDB-lite"/>
    </source>
</evidence>
<feature type="region of interest" description="Disordered" evidence="1">
    <location>
        <begin position="45"/>
        <end position="109"/>
    </location>
</feature>
<comment type="caution">
    <text evidence="2">The sequence shown here is derived from an EMBL/GenBank/DDBJ whole genome shotgun (WGS) entry which is preliminary data.</text>
</comment>
<proteinExistence type="predicted"/>
<evidence type="ECO:0000313" key="3">
    <source>
        <dbReference type="Proteomes" id="UP000324748"/>
    </source>
</evidence>
<keyword evidence="3" id="KW-1185">Reference proteome</keyword>
<reference evidence="2 3" key="1">
    <citation type="submission" date="2019-05" db="EMBL/GenBank/DDBJ databases">
        <title>Emergence of the Ug99 lineage of the wheat stem rust pathogen through somatic hybridization.</title>
        <authorList>
            <person name="Li F."/>
            <person name="Upadhyaya N.M."/>
            <person name="Sperschneider J."/>
            <person name="Matny O."/>
            <person name="Nguyen-Phuc H."/>
            <person name="Mago R."/>
            <person name="Raley C."/>
            <person name="Miller M.E."/>
            <person name="Silverstein K.A.T."/>
            <person name="Henningsen E."/>
            <person name="Hirsch C.D."/>
            <person name="Visser B."/>
            <person name="Pretorius Z.A."/>
            <person name="Steffenson B.J."/>
            <person name="Schwessinger B."/>
            <person name="Dodds P.N."/>
            <person name="Figueroa M."/>
        </authorList>
    </citation>
    <scope>NUCLEOTIDE SEQUENCE [LARGE SCALE GENOMIC DNA]</scope>
    <source>
        <strain evidence="2">21-0</strain>
    </source>
</reference>
<evidence type="ECO:0000313" key="2">
    <source>
        <dbReference type="EMBL" id="KAA1110590.1"/>
    </source>
</evidence>
<feature type="compositionally biased region" description="Low complexity" evidence="1">
    <location>
        <begin position="79"/>
        <end position="92"/>
    </location>
</feature>
<sequence length="109" mass="11716">MSEISLTINLLIPITNCSQPLSHIINLQHHTHLLTISSPISTTQLSNTRFNQTHHQSISNHQPLSDTGLNSPSISKTALNSSTSSKTGLNSSPISNTGLINSKHQPSTI</sequence>
<name>A0A5B0QBE6_PUCGR</name>
<feature type="compositionally biased region" description="Polar residues" evidence="1">
    <location>
        <begin position="93"/>
        <end position="109"/>
    </location>
</feature>
<organism evidence="2 3">
    <name type="scientific">Puccinia graminis f. sp. tritici</name>
    <dbReference type="NCBI Taxonomy" id="56615"/>
    <lineage>
        <taxon>Eukaryota</taxon>
        <taxon>Fungi</taxon>
        <taxon>Dikarya</taxon>
        <taxon>Basidiomycota</taxon>
        <taxon>Pucciniomycotina</taxon>
        <taxon>Pucciniomycetes</taxon>
        <taxon>Pucciniales</taxon>
        <taxon>Pucciniaceae</taxon>
        <taxon>Puccinia</taxon>
    </lineage>
</organism>
<feature type="compositionally biased region" description="Polar residues" evidence="1">
    <location>
        <begin position="45"/>
        <end position="78"/>
    </location>
</feature>
<dbReference type="AlphaFoldDB" id="A0A5B0QBE6"/>
<dbReference type="Proteomes" id="UP000324748">
    <property type="component" value="Unassembled WGS sequence"/>
</dbReference>
<accession>A0A5B0QBE6</accession>